<feature type="transmembrane region" description="Helical" evidence="8">
    <location>
        <begin position="117"/>
        <end position="137"/>
    </location>
</feature>
<dbReference type="RefSeq" id="WP_162357370.1">
    <property type="nucleotide sequence ID" value="NZ_CP048209.1"/>
</dbReference>
<dbReference type="GO" id="GO:0009847">
    <property type="term" value="P:spore germination"/>
    <property type="evidence" value="ECO:0007669"/>
    <property type="project" value="InterPro"/>
</dbReference>
<feature type="transmembrane region" description="Helical" evidence="8">
    <location>
        <begin position="303"/>
        <end position="321"/>
    </location>
</feature>
<name>A0A6C0FZM7_9BACL</name>
<keyword evidence="3" id="KW-0813">Transport</keyword>
<proteinExistence type="inferred from homology"/>
<feature type="transmembrane region" description="Helical" evidence="8">
    <location>
        <begin position="333"/>
        <end position="355"/>
    </location>
</feature>
<keyword evidence="7 8" id="KW-0472">Membrane</keyword>
<organism evidence="9 10">
    <name type="scientific">Paenibacillus lycopersici</name>
    <dbReference type="NCBI Taxonomy" id="2704462"/>
    <lineage>
        <taxon>Bacteria</taxon>
        <taxon>Bacillati</taxon>
        <taxon>Bacillota</taxon>
        <taxon>Bacilli</taxon>
        <taxon>Bacillales</taxon>
        <taxon>Paenibacillaceae</taxon>
        <taxon>Paenibacillus</taxon>
    </lineage>
</organism>
<dbReference type="AlphaFoldDB" id="A0A6C0FZM7"/>
<feature type="transmembrane region" description="Helical" evidence="8">
    <location>
        <begin position="82"/>
        <end position="105"/>
    </location>
</feature>
<feature type="transmembrane region" description="Helical" evidence="8">
    <location>
        <begin position="144"/>
        <end position="164"/>
    </location>
</feature>
<keyword evidence="4" id="KW-0309">Germination</keyword>
<keyword evidence="10" id="KW-1185">Reference proteome</keyword>
<feature type="transmembrane region" description="Helical" evidence="8">
    <location>
        <begin position="184"/>
        <end position="204"/>
    </location>
</feature>
<dbReference type="GO" id="GO:0016020">
    <property type="term" value="C:membrane"/>
    <property type="evidence" value="ECO:0007669"/>
    <property type="project" value="UniProtKB-SubCell"/>
</dbReference>
<evidence type="ECO:0000256" key="1">
    <source>
        <dbReference type="ARBA" id="ARBA00004141"/>
    </source>
</evidence>
<evidence type="ECO:0000256" key="5">
    <source>
        <dbReference type="ARBA" id="ARBA00022692"/>
    </source>
</evidence>
<sequence length="365" mass="40786">MNKSTSQINFLQLFMMFSLMNGLTDHVIINPMLLGSSGRDAWITTLSTGAMFVAWCLVLSWIMRKTGQMNLHDWISKKTHPAFSWTLLVPIAVLLYAIGATTVIHTVKWNAANYLPATASLGTSSALVAICLVLALWGMSTIAITSGVLLPVVTLLGIFVSTFNAPEKDFRLLRPMLEQGWGPVFDGGLYAIGGYAEITLALLLQHRLVHKVKPWHLLLLGLYFVVIMTGPVIGGITEFGPTEAANQMASPYEQWRLIKIGQYIEHVDFFSIFQWLAGASIRISLAVFLLADLMPFKKNAHRQWMIAIVMCSYLVFAMMPMNDYLYYRWLYHVYIPVSVVILGTVAAAWTAVTLFSKPIRKEEST</sequence>
<evidence type="ECO:0000313" key="10">
    <source>
        <dbReference type="Proteomes" id="UP000476064"/>
    </source>
</evidence>
<dbReference type="KEGG" id="plyc:GXP70_13895"/>
<evidence type="ECO:0000256" key="7">
    <source>
        <dbReference type="ARBA" id="ARBA00023136"/>
    </source>
</evidence>
<accession>A0A6C0FZM7</accession>
<dbReference type="Proteomes" id="UP000476064">
    <property type="component" value="Chromosome"/>
</dbReference>
<comment type="subcellular location">
    <subcellularLocation>
        <location evidence="1">Membrane</location>
        <topology evidence="1">Multi-pass membrane protein</topology>
    </subcellularLocation>
</comment>
<feature type="transmembrane region" description="Helical" evidence="8">
    <location>
        <begin position="272"/>
        <end position="291"/>
    </location>
</feature>
<gene>
    <name evidence="9" type="ORF">GXP70_13895</name>
</gene>
<reference evidence="9 10" key="1">
    <citation type="submission" date="2020-01" db="EMBL/GenBank/DDBJ databases">
        <title>Paenibacillus sp. nov., isolated from tomato rhizosphere.</title>
        <authorList>
            <person name="Weon H.-Y."/>
            <person name="Lee S.A."/>
        </authorList>
    </citation>
    <scope>NUCLEOTIDE SEQUENCE [LARGE SCALE GENOMIC DNA]</scope>
    <source>
        <strain evidence="9 10">12200R-189</strain>
    </source>
</reference>
<keyword evidence="5 8" id="KW-0812">Transmembrane</keyword>
<evidence type="ECO:0000256" key="2">
    <source>
        <dbReference type="ARBA" id="ARBA00007998"/>
    </source>
</evidence>
<dbReference type="PANTHER" id="PTHR34975">
    <property type="entry name" value="SPORE GERMINATION PROTEIN A2"/>
    <property type="match status" value="1"/>
</dbReference>
<feature type="transmembrane region" description="Helical" evidence="8">
    <location>
        <begin position="41"/>
        <end position="62"/>
    </location>
</feature>
<feature type="transmembrane region" description="Helical" evidence="8">
    <location>
        <begin position="12"/>
        <end position="29"/>
    </location>
</feature>
<evidence type="ECO:0000256" key="8">
    <source>
        <dbReference type="SAM" id="Phobius"/>
    </source>
</evidence>
<dbReference type="Pfam" id="PF03845">
    <property type="entry name" value="Spore_permease"/>
    <property type="match status" value="1"/>
</dbReference>
<keyword evidence="6 8" id="KW-1133">Transmembrane helix</keyword>
<evidence type="ECO:0000256" key="3">
    <source>
        <dbReference type="ARBA" id="ARBA00022448"/>
    </source>
</evidence>
<dbReference type="PANTHER" id="PTHR34975:SF2">
    <property type="entry name" value="SPORE GERMINATION PROTEIN A2"/>
    <property type="match status" value="1"/>
</dbReference>
<evidence type="ECO:0000313" key="9">
    <source>
        <dbReference type="EMBL" id="QHT60931.1"/>
    </source>
</evidence>
<evidence type="ECO:0000256" key="4">
    <source>
        <dbReference type="ARBA" id="ARBA00022544"/>
    </source>
</evidence>
<evidence type="ECO:0000256" key="6">
    <source>
        <dbReference type="ARBA" id="ARBA00022989"/>
    </source>
</evidence>
<comment type="similarity">
    <text evidence="2">Belongs to the amino acid-polyamine-organocation (APC) superfamily. Spore germination protein (SGP) (TC 2.A.3.9) family.</text>
</comment>
<protein>
    <submittedName>
        <fullName evidence="9">GerAB/ArcD/ProY family transporter</fullName>
    </submittedName>
</protein>
<feature type="transmembrane region" description="Helical" evidence="8">
    <location>
        <begin position="216"/>
        <end position="236"/>
    </location>
</feature>
<dbReference type="EMBL" id="CP048209">
    <property type="protein sequence ID" value="QHT60931.1"/>
    <property type="molecule type" value="Genomic_DNA"/>
</dbReference>
<dbReference type="InterPro" id="IPR004761">
    <property type="entry name" value="Spore_GerAB"/>
</dbReference>